<accession>A0A0B5AXI1</accession>
<evidence type="ECO:0000313" key="1">
    <source>
        <dbReference type="EMBL" id="AJD93387.1"/>
    </source>
</evidence>
<protein>
    <submittedName>
        <fullName evidence="1">Uncharacterized protein</fullName>
    </submittedName>
</protein>
<dbReference type="KEGG" id="jeo:JMA_40690"/>
<name>A0A0B5AXI1_9BACL</name>
<proteinExistence type="predicted"/>
<gene>
    <name evidence="1" type="ORF">JMA_40690</name>
</gene>
<sequence>MKNELELIDLDFLDRSLWDDLSAEYSSKEETPEEKEAKATRERFMNQYLYVQDNEKVCKVCNANNPSFLSHPDELSWNNGCTVCGAYADFNWNDYSYTMTLDDFRWHLNRDELLDETLVQKVGEQQKQVFALYNELLQGVNVDENTKILGELLVEYHSKGS</sequence>
<reference evidence="1 2" key="1">
    <citation type="submission" date="2014-08" db="EMBL/GenBank/DDBJ databases">
        <title>Complete genome of a marine bacteria Jeotgalibacillus malaysiensis.</title>
        <authorList>
            <person name="Yaakop A.S."/>
            <person name="Chan K.-G."/>
            <person name="Goh K.M."/>
        </authorList>
    </citation>
    <scope>NUCLEOTIDE SEQUENCE [LARGE SCALE GENOMIC DNA]</scope>
    <source>
        <strain evidence="1 2">D5</strain>
        <plasmid evidence="2">Plasmid</plasmid>
    </source>
</reference>
<dbReference type="AlphaFoldDB" id="A0A0B5AXI1"/>
<dbReference type="HOGENOM" id="CLU_1641488_0_0_9"/>
<evidence type="ECO:0000313" key="2">
    <source>
        <dbReference type="Proteomes" id="UP000031449"/>
    </source>
</evidence>
<dbReference type="EMBL" id="CP009417">
    <property type="protein sequence ID" value="AJD93387.1"/>
    <property type="molecule type" value="Genomic_DNA"/>
</dbReference>
<organism evidence="1 2">
    <name type="scientific">Jeotgalibacillus malaysiensis</name>
    <dbReference type="NCBI Taxonomy" id="1508404"/>
    <lineage>
        <taxon>Bacteria</taxon>
        <taxon>Bacillati</taxon>
        <taxon>Bacillota</taxon>
        <taxon>Bacilli</taxon>
        <taxon>Bacillales</taxon>
        <taxon>Caryophanaceae</taxon>
        <taxon>Jeotgalibacillus</taxon>
    </lineage>
</organism>
<dbReference type="BioCyc" id="JESP1508404:G14D9-13353-MONOMER"/>
<keyword evidence="1" id="KW-0614">Plasmid</keyword>
<dbReference type="Proteomes" id="UP000031449">
    <property type="component" value="Plasmid unnamed"/>
</dbReference>
<geneLocation type="plasmid" evidence="2"/>
<keyword evidence="2" id="KW-1185">Reference proteome</keyword>